<accession>A0A8S5U7G9</accession>
<organism evidence="1">
    <name type="scientific">Myoviridae sp. ctdyF5</name>
    <dbReference type="NCBI Taxonomy" id="2825144"/>
    <lineage>
        <taxon>Viruses</taxon>
        <taxon>Duplodnaviria</taxon>
        <taxon>Heunggongvirae</taxon>
        <taxon>Uroviricota</taxon>
        <taxon>Caudoviricetes</taxon>
    </lineage>
</organism>
<sequence>MHASLVTDDTKRLTALLKSKNQIEPRRRDNMKRMAINTAVSEWEKTLPGQAQEQIARLVAEEWKRTGGKGITVNKLNLFRYLRNENGSEKYNRYVMQLAPAISAVMPIEIARAYGLRSGKTEAELVAAAIKECSEAHQAKMLGAPLQRLEKEIWEAATSLYAMLPKEISEPALALLSTLAPQCF</sequence>
<name>A0A8S5U7G9_9CAUD</name>
<reference evidence="1" key="1">
    <citation type="journal article" date="2021" name="Proc. Natl. Acad. Sci. U.S.A.">
        <title>A Catalog of Tens of Thousands of Viruses from Human Metagenomes Reveals Hidden Associations with Chronic Diseases.</title>
        <authorList>
            <person name="Tisza M.J."/>
            <person name="Buck C.B."/>
        </authorList>
    </citation>
    <scope>NUCLEOTIDE SEQUENCE</scope>
    <source>
        <strain evidence="1">CtdyF5</strain>
    </source>
</reference>
<dbReference type="InterPro" id="IPR009364">
    <property type="entry name" value="YdaT-like"/>
</dbReference>
<proteinExistence type="predicted"/>
<dbReference type="Pfam" id="PF06254">
    <property type="entry name" value="YdaT_toxin"/>
    <property type="match status" value="1"/>
</dbReference>
<dbReference type="InterPro" id="IPR037042">
    <property type="entry name" value="YdaT-like_sf"/>
</dbReference>
<dbReference type="EMBL" id="BK016029">
    <property type="protein sequence ID" value="DAF90423.1"/>
    <property type="molecule type" value="Genomic_DNA"/>
</dbReference>
<dbReference type="Gene3D" id="1.10.3600.10">
    <property type="entry name" value="Putative bacterial toxin ydaT"/>
    <property type="match status" value="1"/>
</dbReference>
<evidence type="ECO:0000313" key="1">
    <source>
        <dbReference type="EMBL" id="DAF90423.1"/>
    </source>
</evidence>
<protein>
    <submittedName>
        <fullName evidence="1">Putative bacterial toxin</fullName>
    </submittedName>
</protein>